<sequence length="539" mass="54870">MAEAGPQPPALQLVLGTADLTAVAVPLLEQLRRLVGDQQAAAAGAPAALAEAEAAWWWLAVDVATHFTRWGSSSELAGVADLLSPVWGPRPADVCRLRRRVSWRQRWPAACCRSGSGCCDAPAAPLGPEASLLICMLGKAEDAEGLCDMLAFCELHQGAALVATWGKLLQTLAVPQSLSSLGEATDTPRTALSCGLVTCAGAVLTATGGPLVSAWHHSPAAAAAEATAPQLQLARLLSFALCEWLPPLACTAHEGVLALRTGQPNLKEMHAEAISFSYGAVMLWLPALAMRSGAELARATGEAVGDAAAEAPAASPAVGGWRQVLLREAGTVPLLGVACQWLLRGSAPNDNGWSQKPWNPVITSCCLLAAACPGEVRQAVLAAAAEAAAAASCRGGRGGCTGQAANGTALAAAASALARQAELWAAGGDEDGSALVRAVAAMPPGSAHAVLVRALASFPSEARALLRTCANPACDNLAGDSEAALPLRACGWCGGAWYCRKECLAAHWRWGQREACAGRGPMVAGVAGPGESAAASSAR</sequence>
<evidence type="ECO:0000313" key="7">
    <source>
        <dbReference type="Proteomes" id="UP000236333"/>
    </source>
</evidence>
<gene>
    <name evidence="6" type="ORF">TSOC_010127</name>
</gene>
<dbReference type="AlphaFoldDB" id="A0A2J7ZU48"/>
<feature type="domain" description="MYND-type" evidence="5">
    <location>
        <begin position="471"/>
        <end position="516"/>
    </location>
</feature>
<reference evidence="6 7" key="1">
    <citation type="journal article" date="2017" name="Mol. Biol. Evol.">
        <title>The 4-celled Tetrabaena socialis nuclear genome reveals the essential components for genetic control of cell number at the origin of multicellularity in the volvocine lineage.</title>
        <authorList>
            <person name="Featherston J."/>
            <person name="Arakaki Y."/>
            <person name="Hanschen E.R."/>
            <person name="Ferris P.J."/>
            <person name="Michod R.E."/>
            <person name="Olson B.J.S.C."/>
            <person name="Nozaki H."/>
            <person name="Durand P.M."/>
        </authorList>
    </citation>
    <scope>NUCLEOTIDE SEQUENCE [LARGE SCALE GENOMIC DNA]</scope>
    <source>
        <strain evidence="6 7">NIES-571</strain>
    </source>
</reference>
<dbReference type="Proteomes" id="UP000236333">
    <property type="component" value="Unassembled WGS sequence"/>
</dbReference>
<dbReference type="SUPFAM" id="SSF144232">
    <property type="entry name" value="HIT/MYND zinc finger-like"/>
    <property type="match status" value="1"/>
</dbReference>
<evidence type="ECO:0000256" key="3">
    <source>
        <dbReference type="ARBA" id="ARBA00022833"/>
    </source>
</evidence>
<proteinExistence type="predicted"/>
<evidence type="ECO:0000256" key="2">
    <source>
        <dbReference type="ARBA" id="ARBA00022771"/>
    </source>
</evidence>
<evidence type="ECO:0000259" key="5">
    <source>
        <dbReference type="PROSITE" id="PS50865"/>
    </source>
</evidence>
<organism evidence="6 7">
    <name type="scientific">Tetrabaena socialis</name>
    <dbReference type="NCBI Taxonomy" id="47790"/>
    <lineage>
        <taxon>Eukaryota</taxon>
        <taxon>Viridiplantae</taxon>
        <taxon>Chlorophyta</taxon>
        <taxon>core chlorophytes</taxon>
        <taxon>Chlorophyceae</taxon>
        <taxon>CS clade</taxon>
        <taxon>Chlamydomonadales</taxon>
        <taxon>Tetrabaenaceae</taxon>
        <taxon>Tetrabaena</taxon>
    </lineage>
</organism>
<dbReference type="GO" id="GO:0008270">
    <property type="term" value="F:zinc ion binding"/>
    <property type="evidence" value="ECO:0007669"/>
    <property type="project" value="UniProtKB-KW"/>
</dbReference>
<keyword evidence="2 4" id="KW-0863">Zinc-finger</keyword>
<keyword evidence="7" id="KW-1185">Reference proteome</keyword>
<dbReference type="OrthoDB" id="544200at2759"/>
<accession>A0A2J7ZU48</accession>
<keyword evidence="3" id="KW-0862">Zinc</keyword>
<comment type="caution">
    <text evidence="6">The sequence shown here is derived from an EMBL/GenBank/DDBJ whole genome shotgun (WGS) entry which is preliminary data.</text>
</comment>
<evidence type="ECO:0000256" key="1">
    <source>
        <dbReference type="ARBA" id="ARBA00022723"/>
    </source>
</evidence>
<dbReference type="InterPro" id="IPR002893">
    <property type="entry name" value="Znf_MYND"/>
</dbReference>
<protein>
    <recommendedName>
        <fullName evidence="5">MYND-type domain-containing protein</fullName>
    </recommendedName>
</protein>
<keyword evidence="1" id="KW-0479">Metal-binding</keyword>
<evidence type="ECO:0000256" key="4">
    <source>
        <dbReference type="PROSITE-ProRule" id="PRU00134"/>
    </source>
</evidence>
<name>A0A2J7ZU48_9CHLO</name>
<evidence type="ECO:0000313" key="6">
    <source>
        <dbReference type="EMBL" id="PNH03789.1"/>
    </source>
</evidence>
<dbReference type="EMBL" id="PGGS01000461">
    <property type="protein sequence ID" value="PNH03789.1"/>
    <property type="molecule type" value="Genomic_DNA"/>
</dbReference>
<dbReference type="PROSITE" id="PS50865">
    <property type="entry name" value="ZF_MYND_2"/>
    <property type="match status" value="1"/>
</dbReference>